<dbReference type="AlphaFoldDB" id="A0A9P5P9D5"/>
<comment type="caution">
    <text evidence="1">The sequence shown here is derived from an EMBL/GenBank/DDBJ whole genome shotgun (WGS) entry which is preliminary data.</text>
</comment>
<reference evidence="1" key="1">
    <citation type="submission" date="2020-11" db="EMBL/GenBank/DDBJ databases">
        <authorList>
            <consortium name="DOE Joint Genome Institute"/>
            <person name="Ahrendt S."/>
            <person name="Riley R."/>
            <person name="Andreopoulos W."/>
            <person name="Labutti K."/>
            <person name="Pangilinan J."/>
            <person name="Ruiz-Duenas F.J."/>
            <person name="Barrasa J.M."/>
            <person name="Sanchez-Garcia M."/>
            <person name="Camarero S."/>
            <person name="Miyauchi S."/>
            <person name="Serrano A."/>
            <person name="Linde D."/>
            <person name="Babiker R."/>
            <person name="Drula E."/>
            <person name="Ayuso-Fernandez I."/>
            <person name="Pacheco R."/>
            <person name="Padilla G."/>
            <person name="Ferreira P."/>
            <person name="Barriuso J."/>
            <person name="Kellner H."/>
            <person name="Castanera R."/>
            <person name="Alfaro M."/>
            <person name="Ramirez L."/>
            <person name="Pisabarro A.G."/>
            <person name="Kuo A."/>
            <person name="Tritt A."/>
            <person name="Lipzen A."/>
            <person name="He G."/>
            <person name="Yan M."/>
            <person name="Ng V."/>
            <person name="Cullen D."/>
            <person name="Martin F."/>
            <person name="Rosso M.-N."/>
            <person name="Henrissat B."/>
            <person name="Hibbett D."/>
            <person name="Martinez A.T."/>
            <person name="Grigoriev I.V."/>
        </authorList>
    </citation>
    <scope>NUCLEOTIDE SEQUENCE</scope>
    <source>
        <strain evidence="1">AH 40177</strain>
    </source>
</reference>
<proteinExistence type="predicted"/>
<keyword evidence="2" id="KW-1185">Reference proteome</keyword>
<accession>A0A9P5P9D5</accession>
<evidence type="ECO:0000313" key="2">
    <source>
        <dbReference type="Proteomes" id="UP000772434"/>
    </source>
</evidence>
<organism evidence="1 2">
    <name type="scientific">Rhodocollybia butyracea</name>
    <dbReference type="NCBI Taxonomy" id="206335"/>
    <lineage>
        <taxon>Eukaryota</taxon>
        <taxon>Fungi</taxon>
        <taxon>Dikarya</taxon>
        <taxon>Basidiomycota</taxon>
        <taxon>Agaricomycotina</taxon>
        <taxon>Agaricomycetes</taxon>
        <taxon>Agaricomycetidae</taxon>
        <taxon>Agaricales</taxon>
        <taxon>Marasmiineae</taxon>
        <taxon>Omphalotaceae</taxon>
        <taxon>Rhodocollybia</taxon>
    </lineage>
</organism>
<name>A0A9P5P9D5_9AGAR</name>
<sequence length="222" mass="25525">MPYSVGSGFAPGYMNRPPSWTTFVNREKKREIGWREEAHIILNKSYANIFTNHKAVKQSKKLTDHGWNIIKDELVQLLSVHKTQCLADKHRVMHQECYSCLKQEYARILAMSDLRVEPFPLLGDILTNKVFEDYIWNTPDDEDLSKEFCASQLSEHLPSILDEWRSAKTKELIEIMQKVCPEATAADLNLLTTLFGCKGCGSTIHFPQMFYHRCCVSNNAPV</sequence>
<dbReference type="Proteomes" id="UP000772434">
    <property type="component" value="Unassembled WGS sequence"/>
</dbReference>
<dbReference type="EMBL" id="JADNRY010000231">
    <property type="protein sequence ID" value="KAF9060711.1"/>
    <property type="molecule type" value="Genomic_DNA"/>
</dbReference>
<protein>
    <submittedName>
        <fullName evidence="1">Uncharacterized protein</fullName>
    </submittedName>
</protein>
<dbReference type="OrthoDB" id="3050033at2759"/>
<gene>
    <name evidence="1" type="ORF">BDP27DRAFT_1429767</name>
</gene>
<evidence type="ECO:0000313" key="1">
    <source>
        <dbReference type="EMBL" id="KAF9060711.1"/>
    </source>
</evidence>